<dbReference type="PANTHER" id="PTHR13994">
    <property type="entry name" value="NUDIX HYDROLASE RELATED"/>
    <property type="match status" value="1"/>
</dbReference>
<dbReference type="GO" id="GO:0046872">
    <property type="term" value="F:metal ion binding"/>
    <property type="evidence" value="ECO:0007669"/>
    <property type="project" value="UniProtKB-KW"/>
</dbReference>
<dbReference type="Pfam" id="PF18290">
    <property type="entry name" value="Nudix_hydro"/>
    <property type="match status" value="1"/>
</dbReference>
<dbReference type="InterPro" id="IPR000086">
    <property type="entry name" value="NUDIX_hydrolase_dom"/>
</dbReference>
<dbReference type="GO" id="GO:0051287">
    <property type="term" value="F:NAD binding"/>
    <property type="evidence" value="ECO:0007669"/>
    <property type="project" value="TreeGrafter"/>
</dbReference>
<keyword evidence="7" id="KW-1185">Reference proteome</keyword>
<gene>
    <name evidence="6" type="ORF">WA026_001987</name>
</gene>
<dbReference type="Gene3D" id="3.90.79.10">
    <property type="entry name" value="Nucleoside Triphosphate Pyrophosphohydrolase"/>
    <property type="match status" value="1"/>
</dbReference>
<dbReference type="CDD" id="cd04670">
    <property type="entry name" value="NUDIX_ASFGF2_Nudt6"/>
    <property type="match status" value="1"/>
</dbReference>
<proteinExistence type="inferred from homology"/>
<evidence type="ECO:0000256" key="4">
    <source>
        <dbReference type="RuleBase" id="RU003476"/>
    </source>
</evidence>
<dbReference type="EMBL" id="JARQZJ010000091">
    <property type="protein sequence ID" value="KAK9883792.1"/>
    <property type="molecule type" value="Genomic_DNA"/>
</dbReference>
<dbReference type="InterPro" id="IPR003293">
    <property type="entry name" value="Nudix_hydrolase6-like"/>
</dbReference>
<comment type="caution">
    <text evidence="6">The sequence shown here is derived from an EMBL/GenBank/DDBJ whole genome shotgun (WGS) entry which is preliminary data.</text>
</comment>
<dbReference type="PRINTS" id="PR00502">
    <property type="entry name" value="NUDIXFAMILY"/>
</dbReference>
<evidence type="ECO:0000256" key="1">
    <source>
        <dbReference type="ARBA" id="ARBA00005582"/>
    </source>
</evidence>
<dbReference type="InterPro" id="IPR015797">
    <property type="entry name" value="NUDIX_hydrolase-like_dom_sf"/>
</dbReference>
<dbReference type="Proteomes" id="UP001431783">
    <property type="component" value="Unassembled WGS sequence"/>
</dbReference>
<evidence type="ECO:0000259" key="5">
    <source>
        <dbReference type="PROSITE" id="PS51462"/>
    </source>
</evidence>
<keyword evidence="3 4" id="KW-0378">Hydrolase</keyword>
<dbReference type="InterPro" id="IPR040618">
    <property type="entry name" value="Pre-Nudix"/>
</dbReference>
<evidence type="ECO:0000313" key="7">
    <source>
        <dbReference type="Proteomes" id="UP001431783"/>
    </source>
</evidence>
<sequence>MATSFFGAEDRFRGITVDSKVEQCVLSDFPNLLKESITQWKKNNKRTIWFKVHLDQSDWVPLLAKNGFKFHHAKEDYVMMYLWMPKDELKNIPNYAHTLLGVGGIVVNDKSQVLVVKEKYATRTFWKLPGGYVEPGENLVDAAMREVLEETNISTEFQSLISFNHSHGRAFGCSDIYVVVNLKPTSYEIKKSDQEISECIWMDIQDYLTHPEIHALNKLLLEKYLQYKNNEISIDCVSGIHQTLNIPFCFYSVRDSKKSISDVGKQLKIS</sequence>
<dbReference type="FunFam" id="3.90.79.10:FF:000015">
    <property type="entry name" value="Nudix hydrolase 8"/>
    <property type="match status" value="1"/>
</dbReference>
<dbReference type="PROSITE" id="PS51462">
    <property type="entry name" value="NUDIX"/>
    <property type="match status" value="1"/>
</dbReference>
<keyword evidence="2" id="KW-0479">Metal-binding</keyword>
<accession>A0AAW1UTH0</accession>
<evidence type="ECO:0000313" key="6">
    <source>
        <dbReference type="EMBL" id="KAK9883792.1"/>
    </source>
</evidence>
<dbReference type="FunFam" id="3.40.630.30:FF:000016">
    <property type="entry name" value="nudix hydrolase 2"/>
    <property type="match status" value="1"/>
</dbReference>
<dbReference type="AlphaFoldDB" id="A0AAW1UTH0"/>
<comment type="similarity">
    <text evidence="1 4">Belongs to the Nudix hydrolase family.</text>
</comment>
<dbReference type="GO" id="GO:0047631">
    <property type="term" value="F:ADP-ribose diphosphatase activity"/>
    <property type="evidence" value="ECO:0007669"/>
    <property type="project" value="TreeGrafter"/>
</dbReference>
<dbReference type="Gene3D" id="3.40.630.30">
    <property type="match status" value="1"/>
</dbReference>
<feature type="domain" description="Nudix hydrolase" evidence="5">
    <location>
        <begin position="97"/>
        <end position="225"/>
    </location>
</feature>
<organism evidence="6 7">
    <name type="scientific">Henosepilachna vigintioctopunctata</name>
    <dbReference type="NCBI Taxonomy" id="420089"/>
    <lineage>
        <taxon>Eukaryota</taxon>
        <taxon>Metazoa</taxon>
        <taxon>Ecdysozoa</taxon>
        <taxon>Arthropoda</taxon>
        <taxon>Hexapoda</taxon>
        <taxon>Insecta</taxon>
        <taxon>Pterygota</taxon>
        <taxon>Neoptera</taxon>
        <taxon>Endopterygota</taxon>
        <taxon>Coleoptera</taxon>
        <taxon>Polyphaga</taxon>
        <taxon>Cucujiformia</taxon>
        <taxon>Coccinelloidea</taxon>
        <taxon>Coccinellidae</taxon>
        <taxon>Epilachninae</taxon>
        <taxon>Epilachnini</taxon>
        <taxon>Henosepilachna</taxon>
    </lineage>
</organism>
<dbReference type="PANTHER" id="PTHR13994:SF13">
    <property type="entry name" value="FI03680P"/>
    <property type="match status" value="1"/>
</dbReference>
<dbReference type="PRINTS" id="PR01356">
    <property type="entry name" value="GFGPROTEIN"/>
</dbReference>
<protein>
    <recommendedName>
        <fullName evidence="5">Nudix hydrolase domain-containing protein</fullName>
    </recommendedName>
</protein>
<dbReference type="InterPro" id="IPR020084">
    <property type="entry name" value="NUDIX_hydrolase_CS"/>
</dbReference>
<reference evidence="6 7" key="1">
    <citation type="submission" date="2023-03" db="EMBL/GenBank/DDBJ databases">
        <title>Genome insight into feeding habits of ladybird beetles.</title>
        <authorList>
            <person name="Li H.-S."/>
            <person name="Huang Y.-H."/>
            <person name="Pang H."/>
        </authorList>
    </citation>
    <scope>NUCLEOTIDE SEQUENCE [LARGE SCALE GENOMIC DNA]</scope>
    <source>
        <strain evidence="6">SYSU_2023b</strain>
        <tissue evidence="6">Whole body</tissue>
    </source>
</reference>
<dbReference type="GO" id="GO:0035529">
    <property type="term" value="F:NADH pyrophosphatase activity"/>
    <property type="evidence" value="ECO:0007669"/>
    <property type="project" value="TreeGrafter"/>
</dbReference>
<dbReference type="PROSITE" id="PS00893">
    <property type="entry name" value="NUDIX_BOX"/>
    <property type="match status" value="1"/>
</dbReference>
<evidence type="ECO:0000256" key="2">
    <source>
        <dbReference type="ARBA" id="ARBA00022723"/>
    </source>
</evidence>
<dbReference type="Pfam" id="PF00293">
    <property type="entry name" value="NUDIX"/>
    <property type="match status" value="1"/>
</dbReference>
<evidence type="ECO:0000256" key="3">
    <source>
        <dbReference type="ARBA" id="ARBA00022801"/>
    </source>
</evidence>
<dbReference type="SUPFAM" id="SSF55811">
    <property type="entry name" value="Nudix"/>
    <property type="match status" value="1"/>
</dbReference>
<dbReference type="InterPro" id="IPR020476">
    <property type="entry name" value="Nudix_hydrolase"/>
</dbReference>
<name>A0AAW1UTH0_9CUCU</name>